<dbReference type="RefSeq" id="WP_350015587.1">
    <property type="nucleotide sequence ID" value="NZ_CP157948.1"/>
</dbReference>
<accession>A0AAU7QHA1</accession>
<dbReference type="EMBL" id="CP157948">
    <property type="protein sequence ID" value="XBS88846.1"/>
    <property type="molecule type" value="Genomic_DNA"/>
</dbReference>
<sequence>MLQSGACANCDRAIAGPDQKFCPTCGQTTPAHRIDWHFLGHELEHSVLHMDRGIFYSLKELMLRPGHLMRDYIEGRRANQVKPMLLLMISAALVVLLGKFLLGGDLIGPSLQAGAGYVEGSSVGVEGGAAAAASAKTAVAVKDWINAHLAAFTLLLLPFQAGAFWLAFKGRGLNYPEWLVISAFLTVQTFIFMAAAVLVQRWLPSAQMWVVPFAFFYLVFSLVQYFQSSSRWKTALRALLGFILFTVVSSLISAAAGFVLVSMSMHG</sequence>
<dbReference type="InterPro" id="IPR022134">
    <property type="entry name" value="DUF3667"/>
</dbReference>
<proteinExistence type="predicted"/>
<feature type="transmembrane region" description="Helical" evidence="1">
    <location>
        <begin position="206"/>
        <end position="226"/>
    </location>
</feature>
<reference evidence="2" key="1">
    <citation type="submission" date="2024-06" db="EMBL/GenBank/DDBJ databases">
        <authorList>
            <person name="Sun Y."/>
        </authorList>
    </citation>
    <scope>NUCLEOTIDE SEQUENCE</scope>
    <source>
        <strain evidence="2">IGA1.0</strain>
    </source>
</reference>
<feature type="transmembrane region" description="Helical" evidence="1">
    <location>
        <begin position="84"/>
        <end position="102"/>
    </location>
</feature>
<dbReference type="AlphaFoldDB" id="A0AAU7QHA1"/>
<feature type="transmembrane region" description="Helical" evidence="1">
    <location>
        <begin position="238"/>
        <end position="261"/>
    </location>
</feature>
<name>A0AAU7QHA1_9GAMM</name>
<protein>
    <submittedName>
        <fullName evidence="2">DUF3667 domain-containing protein</fullName>
    </submittedName>
</protein>
<dbReference type="Pfam" id="PF12412">
    <property type="entry name" value="DUF3667"/>
    <property type="match status" value="1"/>
</dbReference>
<feature type="transmembrane region" description="Helical" evidence="1">
    <location>
        <begin position="144"/>
        <end position="166"/>
    </location>
</feature>
<evidence type="ECO:0000256" key="1">
    <source>
        <dbReference type="SAM" id="Phobius"/>
    </source>
</evidence>
<gene>
    <name evidence="2" type="ORF">ABNK63_10565</name>
</gene>
<evidence type="ECO:0000313" key="2">
    <source>
        <dbReference type="EMBL" id="XBS88846.1"/>
    </source>
</evidence>
<keyword evidence="1" id="KW-0472">Membrane</keyword>
<keyword evidence="1" id="KW-1133">Transmembrane helix</keyword>
<organism evidence="2">
    <name type="scientific">Rhodanobacter sp. IGA1.0</name>
    <dbReference type="NCBI Taxonomy" id="3158582"/>
    <lineage>
        <taxon>Bacteria</taxon>
        <taxon>Pseudomonadati</taxon>
        <taxon>Pseudomonadota</taxon>
        <taxon>Gammaproteobacteria</taxon>
        <taxon>Lysobacterales</taxon>
        <taxon>Rhodanobacteraceae</taxon>
        <taxon>Rhodanobacter</taxon>
    </lineage>
</organism>
<feature type="transmembrane region" description="Helical" evidence="1">
    <location>
        <begin position="178"/>
        <end position="200"/>
    </location>
</feature>
<keyword evidence="1" id="KW-0812">Transmembrane</keyword>